<feature type="region of interest" description="Disordered" evidence="1">
    <location>
        <begin position="52"/>
        <end position="130"/>
    </location>
</feature>
<evidence type="ECO:0000313" key="2">
    <source>
        <dbReference type="EMBL" id="KFH40937.1"/>
    </source>
</evidence>
<protein>
    <submittedName>
        <fullName evidence="2">Uncharacterized protein</fullName>
    </submittedName>
</protein>
<dbReference type="EMBL" id="JPKY01000156">
    <property type="protein sequence ID" value="KFH40937.1"/>
    <property type="molecule type" value="Genomic_DNA"/>
</dbReference>
<comment type="caution">
    <text evidence="2">The sequence shown here is derived from an EMBL/GenBank/DDBJ whole genome shotgun (WGS) entry which is preliminary data.</text>
</comment>
<proteinExistence type="predicted"/>
<reference evidence="3" key="1">
    <citation type="journal article" date="2014" name="Genome Announc.">
        <title>Genome sequence and annotation of Acremonium chrysogenum, producer of the beta-lactam antibiotic cephalosporin C.</title>
        <authorList>
            <person name="Terfehr D."/>
            <person name="Dahlmann T.A."/>
            <person name="Specht T."/>
            <person name="Zadra I."/>
            <person name="Kuernsteiner H."/>
            <person name="Kueck U."/>
        </authorList>
    </citation>
    <scope>NUCLEOTIDE SEQUENCE [LARGE SCALE GENOMIC DNA]</scope>
    <source>
        <strain evidence="3">ATCC 11550 / CBS 779.69 / DSM 880 / IAM 14645 / JCM 23072 / IMI 49137</strain>
    </source>
</reference>
<dbReference type="HOGENOM" id="CLU_1937481_0_0_1"/>
<accession>A0A086SV05</accession>
<keyword evidence="3" id="KW-1185">Reference proteome</keyword>
<sequence length="130" mass="13882">MAPPTTTNRRKPRFDPRPWPPTLANIMNFANLENLPSRLTRKLRQRDFSLREAENGRSLAPGFNGRSTLGSTVDIGSELDATPGRTSNLGLKLTPGLGADLTPGSTPNPRLNLTPDLGPGITPGPTPGFA</sequence>
<dbReference type="Proteomes" id="UP000029964">
    <property type="component" value="Unassembled WGS sequence"/>
</dbReference>
<dbReference type="AlphaFoldDB" id="A0A086SV05"/>
<feature type="region of interest" description="Disordered" evidence="1">
    <location>
        <begin position="1"/>
        <end position="20"/>
    </location>
</feature>
<organism evidence="2 3">
    <name type="scientific">Hapsidospora chrysogenum (strain ATCC 11550 / CBS 779.69 / DSM 880 / IAM 14645 / JCM 23072 / IMI 49137)</name>
    <name type="common">Acremonium chrysogenum</name>
    <dbReference type="NCBI Taxonomy" id="857340"/>
    <lineage>
        <taxon>Eukaryota</taxon>
        <taxon>Fungi</taxon>
        <taxon>Dikarya</taxon>
        <taxon>Ascomycota</taxon>
        <taxon>Pezizomycotina</taxon>
        <taxon>Sordariomycetes</taxon>
        <taxon>Hypocreomycetidae</taxon>
        <taxon>Hypocreales</taxon>
        <taxon>Bionectriaceae</taxon>
        <taxon>Hapsidospora</taxon>
    </lineage>
</organism>
<evidence type="ECO:0000313" key="3">
    <source>
        <dbReference type="Proteomes" id="UP000029964"/>
    </source>
</evidence>
<evidence type="ECO:0000256" key="1">
    <source>
        <dbReference type="SAM" id="MobiDB-lite"/>
    </source>
</evidence>
<name>A0A086SV05_HAPC1</name>
<gene>
    <name evidence="2" type="ORF">ACRE_083590</name>
</gene>